<dbReference type="GO" id="GO:0046656">
    <property type="term" value="P:folic acid biosynthetic process"/>
    <property type="evidence" value="ECO:0007669"/>
    <property type="project" value="UniProtKB-KW"/>
</dbReference>
<keyword evidence="17" id="KW-0067">ATP-binding</keyword>
<organism evidence="26 27">
    <name type="scientific">Phialophora macrospora</name>
    <dbReference type="NCBI Taxonomy" id="1851006"/>
    <lineage>
        <taxon>Eukaryota</taxon>
        <taxon>Fungi</taxon>
        <taxon>Dikarya</taxon>
        <taxon>Ascomycota</taxon>
        <taxon>Pezizomycotina</taxon>
        <taxon>Eurotiomycetes</taxon>
        <taxon>Chaetothyriomycetidae</taxon>
        <taxon>Chaetothyriales</taxon>
        <taxon>Herpotrichiellaceae</taxon>
        <taxon>Phialophora</taxon>
    </lineage>
</organism>
<evidence type="ECO:0000256" key="11">
    <source>
        <dbReference type="ARBA" id="ARBA00013043"/>
    </source>
</evidence>
<dbReference type="GO" id="GO:0004150">
    <property type="term" value="F:dihydroneopterin aldolase activity"/>
    <property type="evidence" value="ECO:0007669"/>
    <property type="project" value="UniProtKB-EC"/>
</dbReference>
<reference evidence="26 27" key="1">
    <citation type="submission" date="2015-01" db="EMBL/GenBank/DDBJ databases">
        <title>The Genome Sequence of Capronia semiimmersa CBS27337.</title>
        <authorList>
            <consortium name="The Broad Institute Genomics Platform"/>
            <person name="Cuomo C."/>
            <person name="de Hoog S."/>
            <person name="Gorbushina A."/>
            <person name="Stielow B."/>
            <person name="Teixiera M."/>
            <person name="Abouelleil A."/>
            <person name="Chapman S.B."/>
            <person name="Priest M."/>
            <person name="Young S.K."/>
            <person name="Wortman J."/>
            <person name="Nusbaum C."/>
            <person name="Birren B."/>
        </authorList>
    </citation>
    <scope>NUCLEOTIDE SEQUENCE [LARGE SCALE GENOMIC DNA]</scope>
    <source>
        <strain evidence="26 27">CBS 27337</strain>
    </source>
</reference>
<keyword evidence="16" id="KW-0418">Kinase</keyword>
<dbReference type="InterPro" id="IPR000489">
    <property type="entry name" value="Pterin-binding_dom"/>
</dbReference>
<evidence type="ECO:0000259" key="25">
    <source>
        <dbReference type="PROSITE" id="PS50972"/>
    </source>
</evidence>
<dbReference type="Pfam" id="PF01288">
    <property type="entry name" value="HPPK"/>
    <property type="match status" value="1"/>
</dbReference>
<dbReference type="Proteomes" id="UP000054266">
    <property type="component" value="Unassembled WGS sequence"/>
</dbReference>
<dbReference type="HOGENOM" id="CLU_008023_2_1_1"/>
<evidence type="ECO:0000256" key="7">
    <source>
        <dbReference type="ARBA" id="ARBA00005051"/>
    </source>
</evidence>
<gene>
    <name evidence="26" type="ORF">PV04_05892</name>
</gene>
<evidence type="ECO:0000256" key="16">
    <source>
        <dbReference type="ARBA" id="ARBA00022777"/>
    </source>
</evidence>
<accession>A0A0D2DWU0</accession>
<evidence type="ECO:0000256" key="4">
    <source>
        <dbReference type="ARBA" id="ARBA00001946"/>
    </source>
</evidence>
<comment type="similarity">
    <text evidence="8">In the N-terminal section; belongs to the DHNA family.</text>
</comment>
<dbReference type="EC" id="2.5.1.15" evidence="10"/>
<dbReference type="EMBL" id="KN846959">
    <property type="protein sequence ID" value="KIW66572.1"/>
    <property type="molecule type" value="Genomic_DNA"/>
</dbReference>
<dbReference type="EC" id="4.1.2.25" evidence="11"/>
<dbReference type="GO" id="GO:0005740">
    <property type="term" value="C:mitochondrial envelope"/>
    <property type="evidence" value="ECO:0007669"/>
    <property type="project" value="TreeGrafter"/>
</dbReference>
<proteinExistence type="inferred from homology"/>
<dbReference type="CDD" id="cd00739">
    <property type="entry name" value="DHPS"/>
    <property type="match status" value="1"/>
</dbReference>
<dbReference type="PROSITE" id="PS00792">
    <property type="entry name" value="DHPS_1"/>
    <property type="match status" value="1"/>
</dbReference>
<dbReference type="PROSITE" id="PS00793">
    <property type="entry name" value="DHPS_2"/>
    <property type="match status" value="1"/>
</dbReference>
<dbReference type="PANTHER" id="PTHR20941">
    <property type="entry name" value="FOLATE SYNTHESIS PROTEINS"/>
    <property type="match status" value="1"/>
</dbReference>
<dbReference type="InterPro" id="IPR011005">
    <property type="entry name" value="Dihydropteroate_synth-like_sf"/>
</dbReference>
<keyword evidence="20" id="KW-0511">Multifunctional enzyme</keyword>
<dbReference type="PROSITE" id="PS50972">
    <property type="entry name" value="PTERIN_BINDING"/>
    <property type="match status" value="1"/>
</dbReference>
<name>A0A0D2DWU0_9EURO</name>
<comment type="similarity">
    <text evidence="22">In the central section; belongs to the HPPK family.</text>
</comment>
<evidence type="ECO:0000256" key="5">
    <source>
        <dbReference type="ARBA" id="ARBA00004763"/>
    </source>
</evidence>
<evidence type="ECO:0000256" key="17">
    <source>
        <dbReference type="ARBA" id="ARBA00022840"/>
    </source>
</evidence>
<keyword evidence="13" id="KW-0808">Transferase</keyword>
<dbReference type="InterPro" id="IPR000550">
    <property type="entry name" value="Hppk"/>
</dbReference>
<comment type="function">
    <text evidence="21">Catalyzes three sequential steps of tetrahydrofolate biosynthesis.</text>
</comment>
<dbReference type="InterPro" id="IPR035907">
    <property type="entry name" value="Hppk_sf"/>
</dbReference>
<keyword evidence="18" id="KW-0460">Magnesium</keyword>
<comment type="cofactor">
    <cofactor evidence="4">
        <name>Mg(2+)</name>
        <dbReference type="ChEBI" id="CHEBI:18420"/>
    </cofactor>
</comment>
<dbReference type="Pfam" id="PF00809">
    <property type="entry name" value="Pterin_bind"/>
    <property type="match status" value="1"/>
</dbReference>
<dbReference type="UniPathway" id="UPA00077">
    <property type="reaction ID" value="UER00155"/>
</dbReference>
<evidence type="ECO:0000256" key="13">
    <source>
        <dbReference type="ARBA" id="ARBA00022679"/>
    </source>
</evidence>
<evidence type="ECO:0000256" key="14">
    <source>
        <dbReference type="ARBA" id="ARBA00022723"/>
    </source>
</evidence>
<dbReference type="CDD" id="cd00483">
    <property type="entry name" value="HPPK"/>
    <property type="match status" value="1"/>
</dbReference>
<evidence type="ECO:0000256" key="6">
    <source>
        <dbReference type="ARBA" id="ARBA00005013"/>
    </source>
</evidence>
<dbReference type="InterPro" id="IPR045031">
    <property type="entry name" value="DHP_synth-like"/>
</dbReference>
<evidence type="ECO:0000256" key="2">
    <source>
        <dbReference type="ARBA" id="ARBA00000198"/>
    </source>
</evidence>
<dbReference type="PANTHER" id="PTHR20941:SF1">
    <property type="entry name" value="FOLIC ACID SYNTHESIS PROTEIN FOL1"/>
    <property type="match status" value="1"/>
</dbReference>
<keyword evidence="19" id="KW-0289">Folate biosynthesis</keyword>
<evidence type="ECO:0000256" key="22">
    <source>
        <dbReference type="ARBA" id="ARBA00061548"/>
    </source>
</evidence>
<dbReference type="EC" id="2.7.6.3" evidence="12"/>
<dbReference type="FunFam" id="3.20.20.20:FF:000006">
    <property type="entry name" value="Dihydropteroate synthase"/>
    <property type="match status" value="1"/>
</dbReference>
<evidence type="ECO:0000256" key="19">
    <source>
        <dbReference type="ARBA" id="ARBA00022909"/>
    </source>
</evidence>
<evidence type="ECO:0000256" key="12">
    <source>
        <dbReference type="ARBA" id="ARBA00013253"/>
    </source>
</evidence>
<evidence type="ECO:0000256" key="21">
    <source>
        <dbReference type="ARBA" id="ARBA00058009"/>
    </source>
</evidence>
<dbReference type="NCBIfam" id="TIGR01498">
    <property type="entry name" value="folK"/>
    <property type="match status" value="1"/>
</dbReference>
<evidence type="ECO:0000256" key="18">
    <source>
        <dbReference type="ARBA" id="ARBA00022842"/>
    </source>
</evidence>
<evidence type="ECO:0000256" key="9">
    <source>
        <dbReference type="ARBA" id="ARBA00009951"/>
    </source>
</evidence>
<comment type="pathway">
    <text evidence="7">Cofactor biosynthesis; tetrahydrofolate biosynthesis; 2-amino-4-hydroxy-6-hydroxymethyl-7,8-dihydropteridine diphosphate from 7,8-dihydroneopterin triphosphate: step 4/4.</text>
</comment>
<keyword evidence="14" id="KW-0479">Metal-binding</keyword>
<dbReference type="SUPFAM" id="SSF55083">
    <property type="entry name" value="6-hydroxymethyl-7,8-dihydropterin pyrophosphokinase, HPPK"/>
    <property type="match status" value="1"/>
</dbReference>
<dbReference type="GO" id="GO:0046872">
    <property type="term" value="F:metal ion binding"/>
    <property type="evidence" value="ECO:0007669"/>
    <property type="project" value="UniProtKB-KW"/>
</dbReference>
<comment type="similarity">
    <text evidence="9">In the C-terminal section; belongs to the DHPS family.</text>
</comment>
<evidence type="ECO:0000313" key="26">
    <source>
        <dbReference type="EMBL" id="KIW66572.1"/>
    </source>
</evidence>
<dbReference type="GO" id="GO:0016301">
    <property type="term" value="F:kinase activity"/>
    <property type="evidence" value="ECO:0007669"/>
    <property type="project" value="UniProtKB-KW"/>
</dbReference>
<comment type="pathway">
    <text evidence="6">Cofactor biosynthesis; tetrahydrofolate biosynthesis; 2-amino-4-hydroxy-6-hydroxymethyl-7,8-dihydropteridine diphosphate from 7,8-dihydroneopterin triphosphate: step 3/4.</text>
</comment>
<dbReference type="GO" id="GO:0046654">
    <property type="term" value="P:tetrahydrofolate biosynthetic process"/>
    <property type="evidence" value="ECO:0007669"/>
    <property type="project" value="UniProtKB-UniPathway"/>
</dbReference>
<dbReference type="AlphaFoldDB" id="A0A0D2DWU0"/>
<evidence type="ECO:0000256" key="24">
    <source>
        <dbReference type="ARBA" id="ARBA00068111"/>
    </source>
</evidence>
<evidence type="ECO:0000256" key="8">
    <source>
        <dbReference type="ARBA" id="ARBA00009640"/>
    </source>
</evidence>
<dbReference type="Gene3D" id="3.30.70.560">
    <property type="entry name" value="7,8-Dihydro-6-hydroxymethylpterin-pyrophosphokinase HPPK"/>
    <property type="match status" value="1"/>
</dbReference>
<feature type="domain" description="Pterin-binding" evidence="25">
    <location>
        <begin position="279"/>
        <end position="545"/>
    </location>
</feature>
<dbReference type="SUPFAM" id="SSF51717">
    <property type="entry name" value="Dihydropteroate synthetase-like"/>
    <property type="match status" value="1"/>
</dbReference>
<comment type="pathway">
    <text evidence="5">Cofactor biosynthesis; tetrahydrofolate biosynthesis; 7,8-dihydrofolate from 2-amino-4-hydroxy-6-hydroxymethyl-7,8-dihydropteridine diphosphate and 4-aminobenzoate: step 1/2.</text>
</comment>
<dbReference type="GO" id="GO:0003848">
    <property type="term" value="F:2-amino-4-hydroxy-6-hydroxymethyldihydropteridine diphosphokinase activity"/>
    <property type="evidence" value="ECO:0007669"/>
    <property type="project" value="UniProtKB-EC"/>
</dbReference>
<comment type="catalytic activity">
    <reaction evidence="3">
        <text>7,8-dihydroneopterin = 6-hydroxymethyl-7,8-dihydropterin + glycolaldehyde</text>
        <dbReference type="Rhea" id="RHEA:10540"/>
        <dbReference type="ChEBI" id="CHEBI:17001"/>
        <dbReference type="ChEBI" id="CHEBI:17071"/>
        <dbReference type="ChEBI" id="CHEBI:44841"/>
        <dbReference type="EC" id="4.1.2.25"/>
    </reaction>
</comment>
<evidence type="ECO:0000256" key="15">
    <source>
        <dbReference type="ARBA" id="ARBA00022741"/>
    </source>
</evidence>
<evidence type="ECO:0000256" key="23">
    <source>
        <dbReference type="ARBA" id="ARBA00067568"/>
    </source>
</evidence>
<dbReference type="Gene3D" id="3.20.20.20">
    <property type="entry name" value="Dihydropteroate synthase-like"/>
    <property type="match status" value="1"/>
</dbReference>
<dbReference type="NCBIfam" id="TIGR01496">
    <property type="entry name" value="DHPS"/>
    <property type="match status" value="1"/>
</dbReference>
<dbReference type="GO" id="GO:0004156">
    <property type="term" value="F:dihydropteroate synthase activity"/>
    <property type="evidence" value="ECO:0007669"/>
    <property type="project" value="UniProtKB-EC"/>
</dbReference>
<protein>
    <recommendedName>
        <fullName evidence="23">Folic acid synthesis protein FOL1</fullName>
        <ecNumber evidence="10">2.5.1.15</ecNumber>
        <ecNumber evidence="12">2.7.6.3</ecNumber>
        <ecNumber evidence="11">4.1.2.25</ecNumber>
    </recommendedName>
    <alternativeName>
        <fullName evidence="24">Folic acid synthesis protein fol1</fullName>
    </alternativeName>
</protein>
<dbReference type="GO" id="GO:0005524">
    <property type="term" value="F:ATP binding"/>
    <property type="evidence" value="ECO:0007669"/>
    <property type="project" value="UniProtKB-KW"/>
</dbReference>
<evidence type="ECO:0000256" key="20">
    <source>
        <dbReference type="ARBA" id="ARBA00023268"/>
    </source>
</evidence>
<keyword evidence="15" id="KW-0547">Nucleotide-binding</keyword>
<evidence type="ECO:0000313" key="27">
    <source>
        <dbReference type="Proteomes" id="UP000054266"/>
    </source>
</evidence>
<dbReference type="InterPro" id="IPR006390">
    <property type="entry name" value="DHP_synth_dom"/>
</dbReference>
<evidence type="ECO:0000256" key="10">
    <source>
        <dbReference type="ARBA" id="ARBA00012458"/>
    </source>
</evidence>
<evidence type="ECO:0000256" key="1">
    <source>
        <dbReference type="ARBA" id="ARBA00000012"/>
    </source>
</evidence>
<evidence type="ECO:0000256" key="3">
    <source>
        <dbReference type="ARBA" id="ARBA00001353"/>
    </source>
</evidence>
<comment type="catalytic activity">
    <reaction evidence="2">
        <text>6-hydroxymethyl-7,8-dihydropterin + ATP = (7,8-dihydropterin-6-yl)methyl diphosphate + AMP + H(+)</text>
        <dbReference type="Rhea" id="RHEA:11412"/>
        <dbReference type="ChEBI" id="CHEBI:15378"/>
        <dbReference type="ChEBI" id="CHEBI:30616"/>
        <dbReference type="ChEBI" id="CHEBI:44841"/>
        <dbReference type="ChEBI" id="CHEBI:72950"/>
        <dbReference type="ChEBI" id="CHEBI:456215"/>
        <dbReference type="EC" id="2.7.6.3"/>
    </reaction>
</comment>
<comment type="catalytic activity">
    <reaction evidence="1">
        <text>(7,8-dihydropterin-6-yl)methyl diphosphate + 4-aminobenzoate = 7,8-dihydropteroate + diphosphate</text>
        <dbReference type="Rhea" id="RHEA:19949"/>
        <dbReference type="ChEBI" id="CHEBI:17836"/>
        <dbReference type="ChEBI" id="CHEBI:17839"/>
        <dbReference type="ChEBI" id="CHEBI:33019"/>
        <dbReference type="ChEBI" id="CHEBI:72950"/>
        <dbReference type="EC" id="2.5.1.15"/>
    </reaction>
</comment>
<sequence length="554" mass="60801">MFAFPVAHASRFSSRCSLTHAPIRNLLVKSKTSLCAAQESWLCLRFGDPTDPLLNPSASRAAHIGQGMRATPSHRQQFHSTNAKMKTSQSSPAGLNRAVVAFGSNLGDRVANVEAALSKMREQNLRVIKLSALYETKPMYYDDQDPFLNGVCLVETSLEPLPLLDVLQSIEDELGRKRIINKGPRTIDLDIVLYNQDHIKHPRLHVPHISMLEREFVLRPLAEILPNQHLPPDFCPNGSNRTISQFLQSLAEKDTTISPVTVLHQNMPLIRVQDATRKTHVMAILNLTPDSFSDGGVHTGLETIKASVANFIAAGATIIDIGGQSTRPRADFLGPEEEMARILPVVRAIREMAEAEKVAISIDTFHSDVARETILAGADIINDVSAGLLDDRMLSTVAELGKTVVLMHMRGDPHTMTQLTDYPDGVVHGVARELVARLQAALEAGIPPWRIILDPGLGFAKNQEQNLELLRSLRRLRESTDASSPLQTYSWLMGPSRKGFVGNVTEVAEASRRSYGTAAAVTASIEGGADIVRIHDVGEMVQVTKMADAIYRRP</sequence>
<keyword evidence="27" id="KW-1185">Reference proteome</keyword>
<dbReference type="STRING" id="5601.A0A0D2DWU0"/>